<organism evidence="4">
    <name type="scientific">Enterobius vermicularis</name>
    <name type="common">Human pinworm</name>
    <dbReference type="NCBI Taxonomy" id="51028"/>
    <lineage>
        <taxon>Eukaryota</taxon>
        <taxon>Metazoa</taxon>
        <taxon>Ecdysozoa</taxon>
        <taxon>Nematoda</taxon>
        <taxon>Chromadorea</taxon>
        <taxon>Rhabditida</taxon>
        <taxon>Spirurina</taxon>
        <taxon>Oxyuridomorpha</taxon>
        <taxon>Oxyuroidea</taxon>
        <taxon>Oxyuridae</taxon>
        <taxon>Enterobius</taxon>
    </lineage>
</organism>
<keyword evidence="1" id="KW-1133">Transmembrane helix</keyword>
<evidence type="ECO:0000256" key="1">
    <source>
        <dbReference type="SAM" id="Phobius"/>
    </source>
</evidence>
<feature type="transmembrane region" description="Helical" evidence="1">
    <location>
        <begin position="88"/>
        <end position="109"/>
    </location>
</feature>
<evidence type="ECO:0000313" key="3">
    <source>
        <dbReference type="Proteomes" id="UP000274131"/>
    </source>
</evidence>
<protein>
    <submittedName>
        <fullName evidence="2 4">Uncharacterized protein</fullName>
    </submittedName>
</protein>
<proteinExistence type="predicted"/>
<gene>
    <name evidence="2" type="ORF">EVEC_LOCUS2490</name>
</gene>
<dbReference type="AlphaFoldDB" id="A0A0N4UYV9"/>
<reference evidence="4" key="1">
    <citation type="submission" date="2017-02" db="UniProtKB">
        <authorList>
            <consortium name="WormBaseParasite"/>
        </authorList>
    </citation>
    <scope>IDENTIFICATION</scope>
</reference>
<keyword evidence="1" id="KW-0472">Membrane</keyword>
<evidence type="ECO:0000313" key="4">
    <source>
        <dbReference type="WBParaSite" id="EVEC_0000278201-mRNA-1"/>
    </source>
</evidence>
<feature type="transmembrane region" description="Helical" evidence="1">
    <location>
        <begin position="187"/>
        <end position="207"/>
    </location>
</feature>
<name>A0A0N4UYV9_ENTVE</name>
<keyword evidence="3" id="KW-1185">Reference proteome</keyword>
<dbReference type="Proteomes" id="UP000274131">
    <property type="component" value="Unassembled WGS sequence"/>
</dbReference>
<reference evidence="2 3" key="2">
    <citation type="submission" date="2018-10" db="EMBL/GenBank/DDBJ databases">
        <authorList>
            <consortium name="Pathogen Informatics"/>
        </authorList>
    </citation>
    <scope>NUCLEOTIDE SEQUENCE [LARGE SCALE GENOMIC DNA]</scope>
</reference>
<dbReference type="WBParaSite" id="EVEC_0000278201-mRNA-1">
    <property type="protein sequence ID" value="EVEC_0000278201-mRNA-1"/>
    <property type="gene ID" value="EVEC_0000278201"/>
</dbReference>
<accession>A0A0N4UYV9</accession>
<dbReference type="EMBL" id="UXUI01007390">
    <property type="protein sequence ID" value="VDD87347.1"/>
    <property type="molecule type" value="Genomic_DNA"/>
</dbReference>
<keyword evidence="1" id="KW-0812">Transmembrane</keyword>
<sequence>MDRFNRLTGVVCRLRLEFRHWEGMWSRVSRYASYASVLDDAVLLEIVKEAQFSFVHKTSEELDDLIENDEDSMLEESHFRKRLGTKTVVIAVINFIEFKNLVTYIVIMFERAVREKLEKLRDLVQNVENGSQNRDGWRPIGEPKIDSFGYIRRSLLAYEKRLLDKRARLNKGLEVLHLPFFPPNNDLRIALALNLIILIVSTIWMEFQERSGKLRMLRTKVEESALVEDILKSTMPEI</sequence>
<evidence type="ECO:0000313" key="2">
    <source>
        <dbReference type="EMBL" id="VDD87347.1"/>
    </source>
</evidence>